<sequence length="75" mass="8470">MQDVHTFRRCLLPPGRATARTVWMFGFHRRLVRRWECETDFPKPGPFPQISHTAAMQNSSSQYVGVRAAAPLGAA</sequence>
<reference evidence="1 2" key="1">
    <citation type="submission" date="2012-10" db="EMBL/GenBank/DDBJ databases">
        <title>The draft sequence of the Mycobacterium pheli genome.</title>
        <authorList>
            <person name="Pettersson B.M.F."/>
            <person name="Das S."/>
            <person name="Dasgupta S."/>
            <person name="Bhattacharya A."/>
            <person name="Kirsebom L.A."/>
        </authorList>
    </citation>
    <scope>NUCLEOTIDE SEQUENCE [LARGE SCALE GENOMIC DNA]</scope>
    <source>
        <strain evidence="1 2">CCUG 21000</strain>
    </source>
</reference>
<evidence type="ECO:0000313" key="2">
    <source>
        <dbReference type="Proteomes" id="UP000325690"/>
    </source>
</evidence>
<name>A0A5N5V8R5_MYCPH</name>
<proteinExistence type="predicted"/>
<gene>
    <name evidence="1" type="ORF">MPHL21000_09420</name>
</gene>
<accession>A0A5N5V8R5</accession>
<keyword evidence="2" id="KW-1185">Reference proteome</keyword>
<dbReference type="AlphaFoldDB" id="A0A5N5V8R5"/>
<dbReference type="EMBL" id="ANBP01000011">
    <property type="protein sequence ID" value="KAB7756899.1"/>
    <property type="molecule type" value="Genomic_DNA"/>
</dbReference>
<organism evidence="1 2">
    <name type="scientific">Mycolicibacterium phlei DSM 43239 = CCUG 21000</name>
    <dbReference type="NCBI Taxonomy" id="1226750"/>
    <lineage>
        <taxon>Bacteria</taxon>
        <taxon>Bacillati</taxon>
        <taxon>Actinomycetota</taxon>
        <taxon>Actinomycetes</taxon>
        <taxon>Mycobacteriales</taxon>
        <taxon>Mycobacteriaceae</taxon>
        <taxon>Mycolicibacterium</taxon>
    </lineage>
</organism>
<comment type="caution">
    <text evidence="1">The sequence shown here is derived from an EMBL/GenBank/DDBJ whole genome shotgun (WGS) entry which is preliminary data.</text>
</comment>
<protein>
    <submittedName>
        <fullName evidence="1">Uncharacterized protein</fullName>
    </submittedName>
</protein>
<evidence type="ECO:0000313" key="1">
    <source>
        <dbReference type="EMBL" id="KAB7756899.1"/>
    </source>
</evidence>
<dbReference type="Proteomes" id="UP000325690">
    <property type="component" value="Unassembled WGS sequence"/>
</dbReference>